<evidence type="ECO:0000313" key="11">
    <source>
        <dbReference type="Proteomes" id="UP000322977"/>
    </source>
</evidence>
<dbReference type="EMBL" id="VSSY01000180">
    <property type="protein sequence ID" value="TYL67503.1"/>
    <property type="molecule type" value="Genomic_DNA"/>
</dbReference>
<accession>A0A1V7U347</accession>
<evidence type="ECO:0000313" key="12">
    <source>
        <dbReference type="Proteomes" id="UP000479475"/>
    </source>
</evidence>
<dbReference type="AlphaFoldDB" id="A0A1V7U347"/>
<dbReference type="EMBL" id="JAAKYD010000016">
    <property type="protein sequence ID" value="NGN74038.1"/>
    <property type="molecule type" value="Genomic_DNA"/>
</dbReference>
<dbReference type="Proteomes" id="UP000322977">
    <property type="component" value="Unassembled WGS sequence"/>
</dbReference>
<reference evidence="4" key="2">
    <citation type="submission" date="2018-07" db="EMBL/GenBank/DDBJ databases">
        <title>Draft genome sequence of Klebsiella pneumoniae K293.</title>
        <authorList>
            <person name="He F."/>
        </authorList>
    </citation>
    <scope>NUCLEOTIDE SEQUENCE</scope>
    <source>
        <strain evidence="4">K293</strain>
    </source>
</reference>
<organism evidence="7 11">
    <name type="scientific">Klebsiella pneumoniae</name>
    <dbReference type="NCBI Taxonomy" id="573"/>
    <lineage>
        <taxon>Bacteria</taxon>
        <taxon>Pseudomonadati</taxon>
        <taxon>Pseudomonadota</taxon>
        <taxon>Gammaproteobacteria</taxon>
        <taxon>Enterobacterales</taxon>
        <taxon>Enterobacteriaceae</taxon>
        <taxon>Klebsiella/Raoultella group</taxon>
        <taxon>Klebsiella</taxon>
        <taxon>Klebsiella pneumoniae complex</taxon>
    </lineage>
</organism>
<evidence type="ECO:0000313" key="6">
    <source>
        <dbReference type="EMBL" id="TDJ98468.1"/>
    </source>
</evidence>
<evidence type="ECO:0000256" key="1">
    <source>
        <dbReference type="SAM" id="MobiDB-lite"/>
    </source>
</evidence>
<reference evidence="2 12" key="6">
    <citation type="submission" date="2020-02" db="EMBL/GenBank/DDBJ databases">
        <title>Klebsiella pneumoniae genome sequencing and assembly.</title>
        <authorList>
            <person name="Starkova P.S."/>
            <person name="Sulyan O.S."/>
            <person name="Likholetova D.V."/>
            <person name="Ageevets V.A."/>
            <person name="Lazareva I.V."/>
            <person name="Sopova J.V."/>
            <person name="Sidorenko S.V."/>
        </authorList>
    </citation>
    <scope>NUCLEOTIDE SEQUENCE [LARGE SCALE GENOMIC DNA]</scope>
    <source>
        <strain evidence="2 12">2429</strain>
    </source>
</reference>
<dbReference type="EMBL" id="PCFF01000010">
    <property type="protein sequence ID" value="PVU62338.1"/>
    <property type="molecule type" value="Genomic_DNA"/>
</dbReference>
<name>A0A1V7U347_KLEPN</name>
<reference evidence="7 11" key="5">
    <citation type="submission" date="2019-08" db="EMBL/GenBank/DDBJ databases">
        <title>Phenotypic and genetic characterization of extended-spectrum b-lactamase-producing hypermucoviscous Klebsiella pneumoniae from Chile.</title>
        <authorList>
            <person name="Morales-Leon F."/>
            <person name="Caro C."/>
            <person name="Opazo-Capurro A."/>
            <person name="Lincopan N."/>
            <person name="Dominguez-Yevenes M."/>
            <person name="Lima C."/>
            <person name="Bello-Toledo H."/>
            <person name="Gonzalez-Rocha G."/>
        </authorList>
    </citation>
    <scope>NUCLEOTIDE SEQUENCE [LARGE SCALE GENOMIC DNA]</scope>
    <source>
        <strain evidence="7 11">UCO-494</strain>
    </source>
</reference>
<protein>
    <recommendedName>
        <fullName evidence="13">AlpA family phage regulatory protein</fullName>
    </recommendedName>
</protein>
<dbReference type="Proteomes" id="UP000272440">
    <property type="component" value="Unassembled WGS sequence"/>
</dbReference>
<dbReference type="Proteomes" id="UP000245817">
    <property type="component" value="Unassembled WGS sequence"/>
</dbReference>
<reference evidence="3 8" key="1">
    <citation type="submission" date="2017-09" db="EMBL/GenBank/DDBJ databases">
        <title>Molecular Epidemiology of Livestock-Associated Methicillin Resistant Staphylococcus aureus (LA-MRSA) and Extended-Spectrum Beta-Lactamase (ESBL)-Producing Enterobacteriaceae in Pigs and Exposed Workers in Cameroon and South Africa.</title>
        <authorList>
            <person name="Founou L."/>
            <person name="Founou R.C."/>
            <person name="Allam M."/>
            <person name="Ismail A."/>
            <person name="Essack S.Y."/>
        </authorList>
    </citation>
    <scope>NUCLEOTIDE SEQUENCE [LARGE SCALE GENOMIC DNA]</scope>
    <source>
        <strain evidence="3 8">HH516E4IA</strain>
    </source>
</reference>
<dbReference type="EMBL" id="RCZY01000002">
    <property type="protein sequence ID" value="RRE43172.1"/>
    <property type="molecule type" value="Genomic_DNA"/>
</dbReference>
<sequence length="104" mass="11730">MTNTSHKSDEILITDDVLSRYKISRSTLYFWSTPSRMPSYFAQPFPQPKINGSPKRWRLSDLLAWEDNVGIKPEADQPASQGDPAKQQASDADHPDNHAGYNVP</sequence>
<comment type="caution">
    <text evidence="7">The sequence shown here is derived from an EMBL/GenBank/DDBJ whole genome shotgun (WGS) entry which is preliminary data.</text>
</comment>
<evidence type="ECO:0000313" key="5">
    <source>
        <dbReference type="EMBL" id="RRE43172.1"/>
    </source>
</evidence>
<dbReference type="EMBL" id="QRCF01000016">
    <property type="protein sequence ID" value="RDT90299.1"/>
    <property type="molecule type" value="Genomic_DNA"/>
</dbReference>
<reference evidence="6 10" key="4">
    <citation type="submission" date="2019-03" db="EMBL/GenBank/DDBJ databases">
        <title>Multidrug-Resistant Klebsiella pneumoniae Clinical Bloodstream Isolates in Shanghai, China.</title>
        <authorList>
            <person name="Wang S."/>
        </authorList>
    </citation>
    <scope>NUCLEOTIDE SEQUENCE [LARGE SCALE GENOMIC DNA]</scope>
    <source>
        <strain evidence="6 10">RJ1071</strain>
    </source>
</reference>
<evidence type="ECO:0008006" key="13">
    <source>
        <dbReference type="Google" id="ProtNLM"/>
    </source>
</evidence>
<evidence type="ECO:0000313" key="10">
    <source>
        <dbReference type="Proteomes" id="UP000294951"/>
    </source>
</evidence>
<proteinExistence type="predicted"/>
<reference evidence="5 9" key="3">
    <citation type="journal article" date="2019" name="Antimicrob. Agents Chemother.">
        <title>Applying Rapid Whole Genome Sequencing to Predict Phenotypic Antimicrobial Susceptibility Testing Results Among Carbapenem-Resistant Klebsiella pneumoniae Clinical Isolates.</title>
        <authorList>
            <person name="Tamma P.D."/>
            <person name="Fan Y."/>
            <person name="Bergman Y."/>
            <person name="Pertea G."/>
            <person name="Kazmi A."/>
            <person name="Lewis S."/>
            <person name="Carroll K.C."/>
            <person name="Schatz M.C."/>
            <person name="Timp W."/>
            <person name="Simner P.J."/>
        </authorList>
    </citation>
    <scope>NUCLEOTIDE SEQUENCE [LARGE SCALE GENOMIC DNA]</scope>
    <source>
        <strain evidence="5 9">KLPN_33</strain>
    </source>
</reference>
<evidence type="ECO:0000313" key="9">
    <source>
        <dbReference type="Proteomes" id="UP000272440"/>
    </source>
</evidence>
<dbReference type="RefSeq" id="WP_004190725.1">
    <property type="nucleotide sequence ID" value="NZ_JASXRU010000009.1"/>
</dbReference>
<evidence type="ECO:0000313" key="3">
    <source>
        <dbReference type="EMBL" id="PVU62338.1"/>
    </source>
</evidence>
<evidence type="ECO:0000313" key="2">
    <source>
        <dbReference type="EMBL" id="NGN74038.1"/>
    </source>
</evidence>
<dbReference type="Proteomes" id="UP000254657">
    <property type="component" value="Unassembled WGS sequence"/>
</dbReference>
<dbReference type="Proteomes" id="UP000479475">
    <property type="component" value="Unassembled WGS sequence"/>
</dbReference>
<evidence type="ECO:0000313" key="4">
    <source>
        <dbReference type="EMBL" id="RDT90299.1"/>
    </source>
</evidence>
<evidence type="ECO:0000313" key="8">
    <source>
        <dbReference type="Proteomes" id="UP000245817"/>
    </source>
</evidence>
<dbReference type="EMBL" id="SMTN01000015">
    <property type="protein sequence ID" value="TDJ98468.1"/>
    <property type="molecule type" value="Genomic_DNA"/>
</dbReference>
<dbReference type="Proteomes" id="UP000294951">
    <property type="component" value="Unassembled WGS sequence"/>
</dbReference>
<evidence type="ECO:0000313" key="7">
    <source>
        <dbReference type="EMBL" id="TYL67503.1"/>
    </source>
</evidence>
<feature type="region of interest" description="Disordered" evidence="1">
    <location>
        <begin position="68"/>
        <end position="104"/>
    </location>
</feature>
<gene>
    <name evidence="3" type="ORF">CP554_12055</name>
    <name evidence="4" type="ORF">DW286_15815</name>
    <name evidence="6" type="ORF">E1814_16610</name>
    <name evidence="5" type="ORF">EAO28_02815</name>
    <name evidence="7" type="ORF">FXN67_32110</name>
    <name evidence="2" type="ORF">G4V31_18125</name>
</gene>